<sequence length="240" mass="27428">MRVLVSILLIGILTSPPSISCALTKTKPNIEFGTTNTPESLLFKQAHAILQHAFQQLGYQFTLKHLPNKRSLMFANNNNIDGIAFRIESLTSKYPNLIKVEEVLFSLEQFVFSRKPIEVNGWQSLSPYNIAYERGTYFIEQHKAVLPNLFPVGSSNQAFQMVFHERADLTITSAKTGQKILNQYQFLFNGAIQQQSPAIAQLNLYSYLHKKHQRLAKELAQQLRQMKANGEFDRIKNKVQ</sequence>
<dbReference type="PANTHER" id="PTHR35936">
    <property type="entry name" value="MEMBRANE-BOUND LYTIC MUREIN TRANSGLYCOSYLASE F"/>
    <property type="match status" value="1"/>
</dbReference>
<evidence type="ECO:0008006" key="5">
    <source>
        <dbReference type="Google" id="ProtNLM"/>
    </source>
</evidence>
<protein>
    <recommendedName>
        <fullName evidence="5">Solute-binding protein family 3/N-terminal domain-containing protein</fullName>
    </recommendedName>
</protein>
<organism evidence="3 4">
    <name type="scientific">Thalassotalea insulae</name>
    <dbReference type="NCBI Taxonomy" id="2056778"/>
    <lineage>
        <taxon>Bacteria</taxon>
        <taxon>Pseudomonadati</taxon>
        <taxon>Pseudomonadota</taxon>
        <taxon>Gammaproteobacteria</taxon>
        <taxon>Alteromonadales</taxon>
        <taxon>Colwelliaceae</taxon>
        <taxon>Thalassotalea</taxon>
    </lineage>
</organism>
<feature type="chain" id="PRO_5046772933" description="Solute-binding protein family 3/N-terminal domain-containing protein" evidence="2">
    <location>
        <begin position="21"/>
        <end position="240"/>
    </location>
</feature>
<keyword evidence="2" id="KW-0732">Signal</keyword>
<comment type="caution">
    <text evidence="3">The sequence shown here is derived from an EMBL/GenBank/DDBJ whole genome shotgun (WGS) entry which is preliminary data.</text>
</comment>
<dbReference type="PANTHER" id="PTHR35936:SF19">
    <property type="entry name" value="AMINO-ACID-BINDING PROTEIN YXEM-RELATED"/>
    <property type="match status" value="1"/>
</dbReference>
<reference evidence="3 4" key="1">
    <citation type="submission" date="2023-03" db="EMBL/GenBank/DDBJ databases">
        <title>Draft genome sequence of Thalassotalea insulae KCTC 62186T.</title>
        <authorList>
            <person name="Sawabe T."/>
        </authorList>
    </citation>
    <scope>NUCLEOTIDE SEQUENCE [LARGE SCALE GENOMIC DNA]</scope>
    <source>
        <strain evidence="3 4">KCTC 62186</strain>
    </source>
</reference>
<evidence type="ECO:0000256" key="1">
    <source>
        <dbReference type="ARBA" id="ARBA00010333"/>
    </source>
</evidence>
<evidence type="ECO:0000256" key="2">
    <source>
        <dbReference type="SAM" id="SignalP"/>
    </source>
</evidence>
<feature type="signal peptide" evidence="2">
    <location>
        <begin position="1"/>
        <end position="20"/>
    </location>
</feature>
<accession>A0ABQ6GT55</accession>
<gene>
    <name evidence="3" type="ORF">tinsulaeT_24320</name>
</gene>
<evidence type="ECO:0000313" key="4">
    <source>
        <dbReference type="Proteomes" id="UP001157186"/>
    </source>
</evidence>
<proteinExistence type="inferred from homology"/>
<evidence type="ECO:0000313" key="3">
    <source>
        <dbReference type="EMBL" id="GLX79092.1"/>
    </source>
</evidence>
<dbReference type="Proteomes" id="UP001157186">
    <property type="component" value="Unassembled WGS sequence"/>
</dbReference>
<dbReference type="RefSeq" id="WP_284244986.1">
    <property type="nucleotide sequence ID" value="NZ_BSST01000001.1"/>
</dbReference>
<comment type="similarity">
    <text evidence="1">Belongs to the bacterial solute-binding protein 3 family.</text>
</comment>
<dbReference type="EMBL" id="BSST01000001">
    <property type="protein sequence ID" value="GLX79092.1"/>
    <property type="molecule type" value="Genomic_DNA"/>
</dbReference>
<keyword evidence="4" id="KW-1185">Reference proteome</keyword>
<dbReference type="Gene3D" id="3.40.190.10">
    <property type="entry name" value="Periplasmic binding protein-like II"/>
    <property type="match status" value="2"/>
</dbReference>
<dbReference type="SUPFAM" id="SSF53850">
    <property type="entry name" value="Periplasmic binding protein-like II"/>
    <property type="match status" value="1"/>
</dbReference>
<name>A0ABQ6GT55_9GAMM</name>